<accession>A0ABX4YND0</accession>
<dbReference type="Gene3D" id="3.40.50.11030">
    <property type="entry name" value="Threonylcarbamoyl-AMP synthase, C-terminal domain"/>
    <property type="match status" value="1"/>
</dbReference>
<dbReference type="Proteomes" id="UP000094669">
    <property type="component" value="Unassembled WGS sequence"/>
</dbReference>
<evidence type="ECO:0000256" key="1">
    <source>
        <dbReference type="ARBA" id="ARBA00004496"/>
    </source>
</evidence>
<dbReference type="PIRSF" id="PIRSF004930">
    <property type="entry name" value="Tln_factor_SUA5"/>
    <property type="match status" value="1"/>
</dbReference>
<comment type="function">
    <text evidence="13">Required for the formation of a threonylcarbamoyl group on adenosine at position 37 (t(6)A37) in tRNAs that read codons beginning with adenine.</text>
</comment>
<dbReference type="RefSeq" id="WP_010419640.1">
    <property type="nucleotide sequence ID" value="NZ_MCRM02000002.1"/>
</dbReference>
<keyword evidence="9 13" id="KW-0547">Nucleotide-binding</keyword>
<dbReference type="PANTHER" id="PTHR17490:SF16">
    <property type="entry name" value="THREONYLCARBAMOYL-AMP SYNTHASE"/>
    <property type="match status" value="1"/>
</dbReference>
<reference evidence="15" key="1">
    <citation type="submission" date="2018-01" db="EMBL/GenBank/DDBJ databases">
        <title>Genomic characterization of Leptospira inadai serogroup Lyme isolated from captured rat in Brazil and comparative analysis with human reference strain.</title>
        <authorList>
            <person name="Moreno L.Z."/>
            <person name="Loureiro A.P."/>
            <person name="Miraglia F."/>
            <person name="Kremer F.S."/>
            <person name="Eslabao M.R."/>
            <person name="Dellagostin O.A."/>
            <person name="Lilenbaum W."/>
            <person name="Moreno A.M."/>
        </authorList>
    </citation>
    <scope>NUCLEOTIDE SEQUENCE [LARGE SCALE GENOMIC DNA]</scope>
    <source>
        <strain evidence="15">M34/99</strain>
    </source>
</reference>
<feature type="domain" description="YrdC-like" evidence="14">
    <location>
        <begin position="10"/>
        <end position="193"/>
    </location>
</feature>
<dbReference type="SUPFAM" id="SSF55821">
    <property type="entry name" value="YrdC/RibB"/>
    <property type="match status" value="1"/>
</dbReference>
<evidence type="ECO:0000256" key="10">
    <source>
        <dbReference type="ARBA" id="ARBA00022840"/>
    </source>
</evidence>
<dbReference type="PANTHER" id="PTHR17490">
    <property type="entry name" value="SUA5"/>
    <property type="match status" value="1"/>
</dbReference>
<organism evidence="15 16">
    <name type="scientific">Leptospira inadai serovar Lyme</name>
    <dbReference type="NCBI Taxonomy" id="293084"/>
    <lineage>
        <taxon>Bacteria</taxon>
        <taxon>Pseudomonadati</taxon>
        <taxon>Spirochaetota</taxon>
        <taxon>Spirochaetia</taxon>
        <taxon>Leptospirales</taxon>
        <taxon>Leptospiraceae</taxon>
        <taxon>Leptospira</taxon>
    </lineage>
</organism>
<dbReference type="Gene3D" id="3.90.870.10">
    <property type="entry name" value="DHBP synthase"/>
    <property type="match status" value="1"/>
</dbReference>
<evidence type="ECO:0000256" key="4">
    <source>
        <dbReference type="ARBA" id="ARBA00015492"/>
    </source>
</evidence>
<evidence type="ECO:0000256" key="12">
    <source>
        <dbReference type="ARBA" id="ARBA00048366"/>
    </source>
</evidence>
<evidence type="ECO:0000256" key="6">
    <source>
        <dbReference type="ARBA" id="ARBA00022679"/>
    </source>
</evidence>
<evidence type="ECO:0000256" key="9">
    <source>
        <dbReference type="ARBA" id="ARBA00022741"/>
    </source>
</evidence>
<dbReference type="PROSITE" id="PS51163">
    <property type="entry name" value="YRDC"/>
    <property type="match status" value="1"/>
</dbReference>
<evidence type="ECO:0000256" key="2">
    <source>
        <dbReference type="ARBA" id="ARBA00007663"/>
    </source>
</evidence>
<name>A0ABX4YND0_9LEPT</name>
<evidence type="ECO:0000256" key="7">
    <source>
        <dbReference type="ARBA" id="ARBA00022694"/>
    </source>
</evidence>
<keyword evidence="5 13" id="KW-0963">Cytoplasm</keyword>
<dbReference type="InterPro" id="IPR010923">
    <property type="entry name" value="T(6)A37_SUA5"/>
</dbReference>
<comment type="similarity">
    <text evidence="2 13">Belongs to the SUA5 family.</text>
</comment>
<evidence type="ECO:0000256" key="11">
    <source>
        <dbReference type="ARBA" id="ARBA00029774"/>
    </source>
</evidence>
<evidence type="ECO:0000256" key="13">
    <source>
        <dbReference type="PIRNR" id="PIRNR004930"/>
    </source>
</evidence>
<dbReference type="EMBL" id="MCRM02000002">
    <property type="protein sequence ID" value="PNV76654.1"/>
    <property type="molecule type" value="Genomic_DNA"/>
</dbReference>
<evidence type="ECO:0000313" key="16">
    <source>
        <dbReference type="Proteomes" id="UP000094669"/>
    </source>
</evidence>
<comment type="catalytic activity">
    <reaction evidence="12 13">
        <text>L-threonine + hydrogencarbonate + ATP = L-threonylcarbamoyladenylate + diphosphate + H2O</text>
        <dbReference type="Rhea" id="RHEA:36407"/>
        <dbReference type="ChEBI" id="CHEBI:15377"/>
        <dbReference type="ChEBI" id="CHEBI:17544"/>
        <dbReference type="ChEBI" id="CHEBI:30616"/>
        <dbReference type="ChEBI" id="CHEBI:33019"/>
        <dbReference type="ChEBI" id="CHEBI:57926"/>
        <dbReference type="ChEBI" id="CHEBI:73682"/>
        <dbReference type="EC" id="2.7.7.87"/>
    </reaction>
</comment>
<keyword evidence="7 13" id="KW-0819">tRNA processing</keyword>
<dbReference type="InterPro" id="IPR017945">
    <property type="entry name" value="DHBP_synth_RibB-like_a/b_dom"/>
</dbReference>
<proteinExistence type="inferred from homology"/>
<evidence type="ECO:0000313" key="15">
    <source>
        <dbReference type="EMBL" id="PNV76654.1"/>
    </source>
</evidence>
<gene>
    <name evidence="15" type="ORF">BES34_003490</name>
</gene>
<keyword evidence="8 13" id="KW-0548">Nucleotidyltransferase</keyword>
<keyword evidence="10 13" id="KW-0067">ATP-binding</keyword>
<dbReference type="EC" id="2.7.7.87" evidence="3 13"/>
<dbReference type="InterPro" id="IPR038385">
    <property type="entry name" value="Sua5/YwlC_C"/>
</dbReference>
<evidence type="ECO:0000259" key="14">
    <source>
        <dbReference type="PROSITE" id="PS51163"/>
    </source>
</evidence>
<comment type="caution">
    <text evidence="15">The sequence shown here is derived from an EMBL/GenBank/DDBJ whole genome shotgun (WGS) entry which is preliminary data.</text>
</comment>
<dbReference type="InterPro" id="IPR006070">
    <property type="entry name" value="Sua5-like_dom"/>
</dbReference>
<keyword evidence="16" id="KW-1185">Reference proteome</keyword>
<dbReference type="InterPro" id="IPR005145">
    <property type="entry name" value="Sua5_C"/>
</dbReference>
<dbReference type="Pfam" id="PF03481">
    <property type="entry name" value="Sua5_C"/>
    <property type="match status" value="1"/>
</dbReference>
<keyword evidence="6 13" id="KW-0808">Transferase</keyword>
<protein>
    <recommendedName>
        <fullName evidence="4 13">Threonylcarbamoyl-AMP synthase</fullName>
        <shortName evidence="13">TC-AMP synthase</shortName>
        <ecNumber evidence="3 13">2.7.7.87</ecNumber>
    </recommendedName>
    <alternativeName>
        <fullName evidence="11 13">L-threonylcarbamoyladenylate synthase</fullName>
    </alternativeName>
</protein>
<evidence type="ECO:0000256" key="5">
    <source>
        <dbReference type="ARBA" id="ARBA00022490"/>
    </source>
</evidence>
<dbReference type="InterPro" id="IPR050156">
    <property type="entry name" value="TC-AMP_synthase_SUA5"/>
</dbReference>
<comment type="subcellular location">
    <subcellularLocation>
        <location evidence="1 13">Cytoplasm</location>
    </subcellularLocation>
</comment>
<dbReference type="NCBIfam" id="TIGR00057">
    <property type="entry name" value="L-threonylcarbamoyladenylate synthase"/>
    <property type="match status" value="1"/>
</dbReference>
<dbReference type="Pfam" id="PF01300">
    <property type="entry name" value="Sua5_yciO_yrdC"/>
    <property type="match status" value="1"/>
</dbReference>
<sequence>MSKSKYTTFTEDPSLAAKVLRQGGVVLFPTETVYGLGADSRNLSACLEIYKIKNRPADNPLIVHLANPELIAEIAEITGDGSRIIEEFMPGPITIILRKKDNFVYSTGLSTIAVRVPSHKLCHAMLTAFGGPVSAPSANLSGRPSITRYEDAVAEFDGFVDLILQGEEPTIGLESTVVDLSVDPPRLLRPGLYGIEELSLIIPNLTLEDDSTSARPISPGLKYKHYAPECEVYFVQSNPMPEPNSAAIGIGIDTDGWAFAVQLNDNFGYMRELYSFFRDCDKRGIRRAYCFPPANEAGREALLNRIKKASEGSRN</sequence>
<evidence type="ECO:0000256" key="8">
    <source>
        <dbReference type="ARBA" id="ARBA00022695"/>
    </source>
</evidence>
<evidence type="ECO:0000256" key="3">
    <source>
        <dbReference type="ARBA" id="ARBA00012584"/>
    </source>
</evidence>